<evidence type="ECO:0000313" key="3">
    <source>
        <dbReference type="EMBL" id="KAB1864628.1"/>
    </source>
</evidence>
<gene>
    <name evidence="3" type="ORF">F6A08_11090</name>
</gene>
<dbReference type="InterPro" id="IPR057687">
    <property type="entry name" value="DUF7927"/>
</dbReference>
<dbReference type="Pfam" id="PF25549">
    <property type="entry name" value="DUF7927"/>
    <property type="match status" value="1"/>
</dbReference>
<accession>A0ABQ6V5H0</accession>
<evidence type="ECO:0000256" key="1">
    <source>
        <dbReference type="SAM" id="SignalP"/>
    </source>
</evidence>
<sequence length="172" mass="17497">MNKTTSIRRRALNGGVAAALALGAVASGSAASASTVTSGDASDTVVRSGGSAAVVQALNPACLSFQYTFNSRPTDPRPGDVVTYRMEFVNNGSVDSTKSEIVFGLGGVLDDSSWDTASLGATVGGATVSGDTVTWRGPLASGERVVIAFTGIWHGDGDGLAFPRVESYGYAR</sequence>
<comment type="caution">
    <text evidence="3">The sequence shown here is derived from an EMBL/GenBank/DDBJ whole genome shotgun (WGS) entry which is preliminary data.</text>
</comment>
<proteinExistence type="predicted"/>
<evidence type="ECO:0000259" key="2">
    <source>
        <dbReference type="Pfam" id="PF25549"/>
    </source>
</evidence>
<protein>
    <recommendedName>
        <fullName evidence="2">DUF7927 domain-containing protein</fullName>
    </recommendedName>
</protein>
<name>A0ABQ6V5H0_9MICO</name>
<keyword evidence="1" id="KW-0732">Signal</keyword>
<dbReference type="EMBL" id="WAAO01000002">
    <property type="protein sequence ID" value="KAB1864628.1"/>
    <property type="molecule type" value="Genomic_DNA"/>
</dbReference>
<feature type="signal peptide" evidence="1">
    <location>
        <begin position="1"/>
        <end position="33"/>
    </location>
</feature>
<evidence type="ECO:0000313" key="4">
    <source>
        <dbReference type="Proteomes" id="UP000478836"/>
    </source>
</evidence>
<dbReference type="GeneID" id="77477002"/>
<dbReference type="RefSeq" id="WP_151459461.1">
    <property type="nucleotide sequence ID" value="NZ_WAAO01000002.1"/>
</dbReference>
<keyword evidence="4" id="KW-1185">Reference proteome</keyword>
<feature type="chain" id="PRO_5047440193" description="DUF7927 domain-containing protein" evidence="1">
    <location>
        <begin position="34"/>
        <end position="172"/>
    </location>
</feature>
<dbReference type="InterPro" id="IPR006311">
    <property type="entry name" value="TAT_signal"/>
</dbReference>
<dbReference type="Proteomes" id="UP000478836">
    <property type="component" value="Unassembled WGS sequence"/>
</dbReference>
<organism evidence="3 4">
    <name type="scientific">Microbacterium algeriense</name>
    <dbReference type="NCBI Taxonomy" id="2615184"/>
    <lineage>
        <taxon>Bacteria</taxon>
        <taxon>Bacillati</taxon>
        <taxon>Actinomycetota</taxon>
        <taxon>Actinomycetes</taxon>
        <taxon>Micrococcales</taxon>
        <taxon>Microbacteriaceae</taxon>
        <taxon>Microbacterium</taxon>
    </lineage>
</organism>
<feature type="domain" description="DUF7927" evidence="2">
    <location>
        <begin position="77"/>
        <end position="150"/>
    </location>
</feature>
<reference evidence="4" key="1">
    <citation type="submission" date="2019-09" db="EMBL/GenBank/DDBJ databases">
        <title>Whole genome sequencing of Microbacterium maritypicum.</title>
        <authorList>
            <person name="Lenchi N."/>
        </authorList>
    </citation>
    <scope>NUCLEOTIDE SEQUENCE [LARGE SCALE GENOMIC DNA]</scope>
    <source>
        <strain evidence="4">G1</strain>
    </source>
</reference>
<dbReference type="PROSITE" id="PS51318">
    <property type="entry name" value="TAT"/>
    <property type="match status" value="1"/>
</dbReference>